<evidence type="ECO:0000313" key="6">
    <source>
        <dbReference type="RefSeq" id="XP_004504515.1"/>
    </source>
</evidence>
<dbReference type="eggNOG" id="KOG1863">
    <property type="taxonomic scope" value="Eukaryota"/>
</dbReference>
<dbReference type="InterPro" id="IPR008974">
    <property type="entry name" value="TRAF-like"/>
</dbReference>
<dbReference type="InterPro" id="IPR050804">
    <property type="entry name" value="MCC"/>
</dbReference>
<name>A0A1S2YGL3_CICAR</name>
<dbReference type="Pfam" id="PF22486">
    <property type="entry name" value="MATH_2"/>
    <property type="match status" value="1"/>
</dbReference>
<dbReference type="SMART" id="SM00061">
    <property type="entry name" value="MATH"/>
    <property type="match status" value="1"/>
</dbReference>
<proteinExistence type="predicted"/>
<dbReference type="SUPFAM" id="SSF49599">
    <property type="entry name" value="TRAF domain-like"/>
    <property type="match status" value="1"/>
</dbReference>
<sequence length="349" mass="40761">MDSSNVFEIFTWRIENFSNKNVMKLTSKAFEIRNYTWKIRVHPMRRDVDHFSIYLEVADSLPPYGWSRNTFFKLVLINQLNRNKSIVKETEQKFNGGFRSWGSFFLKLNDFLDHKHGYLMRNTCIIEAHICVSNFAPRIHHINSTSTNDSNSSDERETLSPRTSGSSSNPTEEGEIQTSHLTLKQVFNFQTLSQEEKAFVPLLEEVCTWHPSLIQRQMKRTRQLRQLSFTSLGKVLHFLKTKKVKDMSEDDIKNLKSLWEKLVNSSEFELDWLEPYVQSVLGVKDYLERAKKLKKLKDSVVALEIKMKKLRVELAASETEFEVARRGLSEVRNGFQEMNVNAPIGYAMF</sequence>
<evidence type="ECO:0000256" key="2">
    <source>
        <dbReference type="SAM" id="Coils"/>
    </source>
</evidence>
<protein>
    <submittedName>
        <fullName evidence="6">MATH domain and coiled-coil domain-containing protein At3g58410 isoform X1</fullName>
    </submittedName>
</protein>
<dbReference type="KEGG" id="cam:101488887"/>
<feature type="coiled-coil region" evidence="2">
    <location>
        <begin position="293"/>
        <end position="320"/>
    </location>
</feature>
<evidence type="ECO:0000256" key="1">
    <source>
        <dbReference type="ARBA" id="ARBA00023054"/>
    </source>
</evidence>
<dbReference type="InterPro" id="IPR002083">
    <property type="entry name" value="MATH/TRAF_dom"/>
</dbReference>
<evidence type="ECO:0000259" key="4">
    <source>
        <dbReference type="PROSITE" id="PS50144"/>
    </source>
</evidence>
<dbReference type="Proteomes" id="UP000087171">
    <property type="component" value="Chromosome Ca6"/>
</dbReference>
<reference evidence="5" key="1">
    <citation type="journal article" date="2013" name="Nat. Biotechnol.">
        <title>Draft genome sequence of chickpea (Cicer arietinum) provides a resource for trait improvement.</title>
        <authorList>
            <person name="Varshney R.K."/>
            <person name="Song C."/>
            <person name="Saxena R.K."/>
            <person name="Azam S."/>
            <person name="Yu S."/>
            <person name="Sharpe A.G."/>
            <person name="Cannon S."/>
            <person name="Baek J."/>
            <person name="Rosen B.D."/>
            <person name="Tar'an B."/>
            <person name="Millan T."/>
            <person name="Zhang X."/>
            <person name="Ramsay L.D."/>
            <person name="Iwata A."/>
            <person name="Wang Y."/>
            <person name="Nelson W."/>
            <person name="Farmer A.D."/>
            <person name="Gaur P.M."/>
            <person name="Soderlund C."/>
            <person name="Penmetsa R.V."/>
            <person name="Xu C."/>
            <person name="Bharti A.K."/>
            <person name="He W."/>
            <person name="Winter P."/>
            <person name="Zhao S."/>
            <person name="Hane J.K."/>
            <person name="Carrasquilla-Garcia N."/>
            <person name="Condie J.A."/>
            <person name="Upadhyaya H.D."/>
            <person name="Luo M.C."/>
            <person name="Thudi M."/>
            <person name="Gowda C.L."/>
            <person name="Singh N.P."/>
            <person name="Lichtenzveig J."/>
            <person name="Gali K.K."/>
            <person name="Rubio J."/>
            <person name="Nadarajan N."/>
            <person name="Dolezel J."/>
            <person name="Bansal K.C."/>
            <person name="Xu X."/>
            <person name="Edwards D."/>
            <person name="Zhang G."/>
            <person name="Kahl G."/>
            <person name="Gil J."/>
            <person name="Singh K.B."/>
            <person name="Datta S.K."/>
            <person name="Jackson S.A."/>
            <person name="Wang J."/>
            <person name="Cook D.R."/>
        </authorList>
    </citation>
    <scope>NUCLEOTIDE SEQUENCE [LARGE SCALE GENOMIC DNA]</scope>
    <source>
        <strain evidence="5">cv. CDC Frontier</strain>
    </source>
</reference>
<dbReference type="AlphaFoldDB" id="A0A1S2YGL3"/>
<evidence type="ECO:0000256" key="3">
    <source>
        <dbReference type="SAM" id="MobiDB-lite"/>
    </source>
</evidence>
<keyword evidence="5" id="KW-1185">Reference proteome</keyword>
<reference evidence="6" key="2">
    <citation type="submission" date="2025-08" db="UniProtKB">
        <authorList>
            <consortium name="RefSeq"/>
        </authorList>
    </citation>
    <scope>IDENTIFICATION</scope>
    <source>
        <tissue evidence="6">Etiolated seedlings</tissue>
    </source>
</reference>
<dbReference type="PROSITE" id="PS50144">
    <property type="entry name" value="MATH"/>
    <property type="match status" value="1"/>
</dbReference>
<feature type="compositionally biased region" description="Polar residues" evidence="3">
    <location>
        <begin position="160"/>
        <end position="175"/>
    </location>
</feature>
<feature type="domain" description="MATH" evidence="4">
    <location>
        <begin position="7"/>
        <end position="130"/>
    </location>
</feature>
<dbReference type="PANTHER" id="PTHR46236:SF36">
    <property type="entry name" value="MATH (MEPRIN AND TRAF-C-LIKE) DOMAIN PROTEIN"/>
    <property type="match status" value="1"/>
</dbReference>
<evidence type="ECO:0000313" key="5">
    <source>
        <dbReference type="Proteomes" id="UP000087171"/>
    </source>
</evidence>
<dbReference type="PaxDb" id="3827-XP_004504515.1"/>
<accession>A0A1S2YGL3</accession>
<dbReference type="Gene3D" id="2.60.210.10">
    <property type="entry name" value="Apoptosis, Tumor Necrosis Factor Receptor Associated Protein 2, Chain A"/>
    <property type="match status" value="1"/>
</dbReference>
<dbReference type="GeneID" id="101488887"/>
<dbReference type="PANTHER" id="PTHR46236">
    <property type="entry name" value="TRAF-LIKE SUPERFAMILY PROTEIN"/>
    <property type="match status" value="1"/>
</dbReference>
<dbReference type="STRING" id="3827.A0A1S2YGL3"/>
<dbReference type="CDD" id="cd00121">
    <property type="entry name" value="MATH"/>
    <property type="match status" value="1"/>
</dbReference>
<gene>
    <name evidence="6" type="primary">LOC101488887</name>
</gene>
<organism evidence="5 6">
    <name type="scientific">Cicer arietinum</name>
    <name type="common">Chickpea</name>
    <name type="synonym">Garbanzo</name>
    <dbReference type="NCBI Taxonomy" id="3827"/>
    <lineage>
        <taxon>Eukaryota</taxon>
        <taxon>Viridiplantae</taxon>
        <taxon>Streptophyta</taxon>
        <taxon>Embryophyta</taxon>
        <taxon>Tracheophyta</taxon>
        <taxon>Spermatophyta</taxon>
        <taxon>Magnoliopsida</taxon>
        <taxon>eudicotyledons</taxon>
        <taxon>Gunneridae</taxon>
        <taxon>Pentapetalae</taxon>
        <taxon>rosids</taxon>
        <taxon>fabids</taxon>
        <taxon>Fabales</taxon>
        <taxon>Fabaceae</taxon>
        <taxon>Papilionoideae</taxon>
        <taxon>50 kb inversion clade</taxon>
        <taxon>NPAAA clade</taxon>
        <taxon>Hologalegina</taxon>
        <taxon>IRL clade</taxon>
        <taxon>Cicereae</taxon>
        <taxon>Cicer</taxon>
    </lineage>
</organism>
<feature type="region of interest" description="Disordered" evidence="3">
    <location>
        <begin position="143"/>
        <end position="175"/>
    </location>
</feature>
<keyword evidence="1 2" id="KW-0175">Coiled coil</keyword>
<dbReference type="RefSeq" id="XP_004504515.1">
    <property type="nucleotide sequence ID" value="XM_004504458.3"/>
</dbReference>
<dbReference type="OrthoDB" id="289038at2759"/>